<dbReference type="PROSITE" id="PS50110">
    <property type="entry name" value="RESPONSE_REGULATORY"/>
    <property type="match status" value="1"/>
</dbReference>
<dbReference type="PANTHER" id="PTHR48111:SF22">
    <property type="entry name" value="REGULATOR OF RPOS"/>
    <property type="match status" value="1"/>
</dbReference>
<evidence type="ECO:0000259" key="6">
    <source>
        <dbReference type="PROSITE" id="PS50110"/>
    </source>
</evidence>
<organism evidence="8">
    <name type="scientific">hydrothermal vent metagenome</name>
    <dbReference type="NCBI Taxonomy" id="652676"/>
    <lineage>
        <taxon>unclassified sequences</taxon>
        <taxon>metagenomes</taxon>
        <taxon>ecological metagenomes</taxon>
    </lineage>
</organism>
<evidence type="ECO:0000259" key="7">
    <source>
        <dbReference type="PROSITE" id="PS51755"/>
    </source>
</evidence>
<dbReference type="PANTHER" id="PTHR48111">
    <property type="entry name" value="REGULATOR OF RPOS"/>
    <property type="match status" value="1"/>
</dbReference>
<dbReference type="Gene3D" id="6.10.250.690">
    <property type="match status" value="1"/>
</dbReference>
<dbReference type="InterPro" id="IPR001867">
    <property type="entry name" value="OmpR/PhoB-type_DNA-bd"/>
</dbReference>
<dbReference type="Gene3D" id="1.10.10.10">
    <property type="entry name" value="Winged helix-like DNA-binding domain superfamily/Winged helix DNA-binding domain"/>
    <property type="match status" value="1"/>
</dbReference>
<dbReference type="GO" id="GO:0005829">
    <property type="term" value="C:cytosol"/>
    <property type="evidence" value="ECO:0007669"/>
    <property type="project" value="TreeGrafter"/>
</dbReference>
<evidence type="ECO:0000313" key="8">
    <source>
        <dbReference type="EMBL" id="VAW17567.1"/>
    </source>
</evidence>
<gene>
    <name evidence="8" type="ORF">MNBD_BACTEROID01-707</name>
</gene>
<name>A0A3B0TVZ3_9ZZZZ</name>
<evidence type="ECO:0000256" key="3">
    <source>
        <dbReference type="ARBA" id="ARBA00023015"/>
    </source>
</evidence>
<keyword evidence="5" id="KW-0804">Transcription</keyword>
<sequence length="225" mass="25871">MKILIIEDEFELLIAISNYLIKENYICELASNFITADEKLAIYEYDIILLDITLPDGNGLGLIKTIKKYNSNAGVIIISAKNSLDDKINGLDLGADDYLTKPFHLSELNSRIKAVIRRRRFEGNNILKFNEISVNEDSKSVIVNEIEITLTKKEYDLLLYFLINRNRVLTKEAIAEHLWGDNIDSTDNFDFIYTHLNNLRRKIKEAGGKDYVKMLYGMGYKFTGE</sequence>
<dbReference type="GO" id="GO:0000156">
    <property type="term" value="F:phosphorelay response regulator activity"/>
    <property type="evidence" value="ECO:0007669"/>
    <property type="project" value="TreeGrafter"/>
</dbReference>
<protein>
    <submittedName>
        <fullName evidence="8">Two-component transcriptional response regulator, LuxR family</fullName>
    </submittedName>
</protein>
<dbReference type="InterPro" id="IPR036388">
    <property type="entry name" value="WH-like_DNA-bd_sf"/>
</dbReference>
<proteinExistence type="predicted"/>
<dbReference type="GO" id="GO:0006355">
    <property type="term" value="P:regulation of DNA-templated transcription"/>
    <property type="evidence" value="ECO:0007669"/>
    <property type="project" value="InterPro"/>
</dbReference>
<feature type="domain" description="Response regulatory" evidence="6">
    <location>
        <begin position="2"/>
        <end position="116"/>
    </location>
</feature>
<evidence type="ECO:0000256" key="1">
    <source>
        <dbReference type="ARBA" id="ARBA00022553"/>
    </source>
</evidence>
<dbReference type="Pfam" id="PF00072">
    <property type="entry name" value="Response_reg"/>
    <property type="match status" value="1"/>
</dbReference>
<keyword evidence="3" id="KW-0805">Transcription regulation</keyword>
<evidence type="ECO:0000256" key="2">
    <source>
        <dbReference type="ARBA" id="ARBA00023012"/>
    </source>
</evidence>
<dbReference type="GO" id="GO:0000976">
    <property type="term" value="F:transcription cis-regulatory region binding"/>
    <property type="evidence" value="ECO:0007669"/>
    <property type="project" value="TreeGrafter"/>
</dbReference>
<dbReference type="SMART" id="SM00448">
    <property type="entry name" value="REC"/>
    <property type="match status" value="1"/>
</dbReference>
<dbReference type="CDD" id="cd00383">
    <property type="entry name" value="trans_reg_C"/>
    <property type="match status" value="1"/>
</dbReference>
<keyword evidence="1" id="KW-0597">Phosphoprotein</keyword>
<keyword evidence="2" id="KW-0902">Two-component regulatory system</keyword>
<dbReference type="GO" id="GO:0032993">
    <property type="term" value="C:protein-DNA complex"/>
    <property type="evidence" value="ECO:0007669"/>
    <property type="project" value="TreeGrafter"/>
</dbReference>
<dbReference type="Gene3D" id="3.40.50.2300">
    <property type="match status" value="1"/>
</dbReference>
<feature type="domain" description="OmpR/PhoB-type" evidence="7">
    <location>
        <begin position="124"/>
        <end position="224"/>
    </location>
</feature>
<dbReference type="Pfam" id="PF00486">
    <property type="entry name" value="Trans_reg_C"/>
    <property type="match status" value="1"/>
</dbReference>
<reference evidence="8" key="1">
    <citation type="submission" date="2018-06" db="EMBL/GenBank/DDBJ databases">
        <authorList>
            <person name="Zhirakovskaya E."/>
        </authorList>
    </citation>
    <scope>NUCLEOTIDE SEQUENCE</scope>
</reference>
<dbReference type="InterPro" id="IPR001789">
    <property type="entry name" value="Sig_transdc_resp-reg_receiver"/>
</dbReference>
<dbReference type="AlphaFoldDB" id="A0A3B0TVZ3"/>
<dbReference type="InterPro" id="IPR011006">
    <property type="entry name" value="CheY-like_superfamily"/>
</dbReference>
<evidence type="ECO:0000256" key="5">
    <source>
        <dbReference type="ARBA" id="ARBA00023163"/>
    </source>
</evidence>
<keyword evidence="4" id="KW-0238">DNA-binding</keyword>
<evidence type="ECO:0000256" key="4">
    <source>
        <dbReference type="ARBA" id="ARBA00023125"/>
    </source>
</evidence>
<dbReference type="SUPFAM" id="SSF52172">
    <property type="entry name" value="CheY-like"/>
    <property type="match status" value="1"/>
</dbReference>
<accession>A0A3B0TVZ3</accession>
<dbReference type="EMBL" id="UOEP01000076">
    <property type="protein sequence ID" value="VAW17567.1"/>
    <property type="molecule type" value="Genomic_DNA"/>
</dbReference>
<dbReference type="PROSITE" id="PS51755">
    <property type="entry name" value="OMPR_PHOB"/>
    <property type="match status" value="1"/>
</dbReference>
<dbReference type="SMART" id="SM00862">
    <property type="entry name" value="Trans_reg_C"/>
    <property type="match status" value="1"/>
</dbReference>
<dbReference type="InterPro" id="IPR039420">
    <property type="entry name" value="WalR-like"/>
</dbReference>